<proteinExistence type="predicted"/>
<dbReference type="EMBL" id="VORB01000010">
    <property type="protein sequence ID" value="TXC76269.1"/>
    <property type="molecule type" value="Genomic_DNA"/>
</dbReference>
<evidence type="ECO:0000256" key="1">
    <source>
        <dbReference type="SAM" id="Phobius"/>
    </source>
</evidence>
<reference evidence="3 4" key="1">
    <citation type="submission" date="2019-08" db="EMBL/GenBank/DDBJ databases">
        <title>Genome of Luteibaculum oceani JCM 18817.</title>
        <authorList>
            <person name="Bowman J.P."/>
        </authorList>
    </citation>
    <scope>NUCLEOTIDE SEQUENCE [LARGE SCALE GENOMIC DNA]</scope>
    <source>
        <strain evidence="3 4">JCM 18817</strain>
    </source>
</reference>
<keyword evidence="1" id="KW-1133">Transmembrane helix</keyword>
<feature type="transmembrane region" description="Helical" evidence="1">
    <location>
        <begin position="46"/>
        <end position="66"/>
    </location>
</feature>
<sequence length="175" mass="19606">MEGDRLTEGKAKYYIQKAGFKVKEGTTQGGFWSNTKTWRRASFNTLNCLLGCSIGDFGMIIYLQAYHPDTSIFWQMTLAIIAGLITSIALETVLLKSREEFGWLDALKTAFGMSFISMVGMEIAMNTTDFMITGAKANFSDPVYWLALIAALIAGFIAPLPYNYYKLEKFKKACH</sequence>
<name>A0A5C6UTG6_9FLAO</name>
<dbReference type="OrthoDB" id="677920at2"/>
<accession>A0A5C6UTG6</accession>
<gene>
    <name evidence="3" type="ORF">FRX97_10710</name>
</gene>
<evidence type="ECO:0000259" key="2">
    <source>
        <dbReference type="Pfam" id="PF14342"/>
    </source>
</evidence>
<feature type="domain" description="DUF4396" evidence="2">
    <location>
        <begin position="37"/>
        <end position="172"/>
    </location>
</feature>
<feature type="transmembrane region" description="Helical" evidence="1">
    <location>
        <begin position="106"/>
        <end position="124"/>
    </location>
</feature>
<dbReference type="Pfam" id="PF14342">
    <property type="entry name" value="DUF4396"/>
    <property type="match status" value="1"/>
</dbReference>
<evidence type="ECO:0000313" key="4">
    <source>
        <dbReference type="Proteomes" id="UP000321168"/>
    </source>
</evidence>
<keyword evidence="4" id="KW-1185">Reference proteome</keyword>
<comment type="caution">
    <text evidence="3">The sequence shown here is derived from an EMBL/GenBank/DDBJ whole genome shotgun (WGS) entry which is preliminary data.</text>
</comment>
<feature type="transmembrane region" description="Helical" evidence="1">
    <location>
        <begin position="72"/>
        <end position="94"/>
    </location>
</feature>
<keyword evidence="1" id="KW-0812">Transmembrane</keyword>
<feature type="transmembrane region" description="Helical" evidence="1">
    <location>
        <begin position="144"/>
        <end position="165"/>
    </location>
</feature>
<dbReference type="Proteomes" id="UP000321168">
    <property type="component" value="Unassembled WGS sequence"/>
</dbReference>
<dbReference type="AlphaFoldDB" id="A0A5C6UTG6"/>
<dbReference type="InterPro" id="IPR025509">
    <property type="entry name" value="DUF4396"/>
</dbReference>
<keyword evidence="1" id="KW-0472">Membrane</keyword>
<protein>
    <submittedName>
        <fullName evidence="3">DUF4396 domain-containing protein</fullName>
    </submittedName>
</protein>
<evidence type="ECO:0000313" key="3">
    <source>
        <dbReference type="EMBL" id="TXC76269.1"/>
    </source>
</evidence>
<organism evidence="3 4">
    <name type="scientific">Luteibaculum oceani</name>
    <dbReference type="NCBI Taxonomy" id="1294296"/>
    <lineage>
        <taxon>Bacteria</taxon>
        <taxon>Pseudomonadati</taxon>
        <taxon>Bacteroidota</taxon>
        <taxon>Flavobacteriia</taxon>
        <taxon>Flavobacteriales</taxon>
        <taxon>Luteibaculaceae</taxon>
        <taxon>Luteibaculum</taxon>
    </lineage>
</organism>